<dbReference type="OrthoDB" id="1749874at2"/>
<evidence type="ECO:0008006" key="3">
    <source>
        <dbReference type="Google" id="ProtNLM"/>
    </source>
</evidence>
<dbReference type="AlphaFoldDB" id="A0A0B3W051"/>
<dbReference type="STRING" id="1577792.QX51_02560"/>
<sequence>MSKNKKILFCIFIGLILLIFWVQKTDSDNIIEKEIGIYNRPFKENVVFYPQHQDDEVLWGGSALRRAINILGADHVFVVLVSDGSGVNVFKDKTYENTSREEKEKLRNKEFYAALYDLGIKKENILILADMDNKRGSHFELMREVALNFEQKYKSVTHIAHTYKYDDHIMHRKNGKVIYNLYKAGKIKDVMFYLKPKYVKKLPADKRVIYKTTDYEDYDAIVNACNEYRVINKGNDRRGIGYISAHSHFDQLLSDPELTSVLHLPY</sequence>
<dbReference type="InterPro" id="IPR003737">
    <property type="entry name" value="GlcNAc_PI_deacetylase-related"/>
</dbReference>
<dbReference type="Pfam" id="PF02585">
    <property type="entry name" value="PIG-L"/>
    <property type="match status" value="1"/>
</dbReference>
<dbReference type="Proteomes" id="UP000031189">
    <property type="component" value="Unassembled WGS sequence"/>
</dbReference>
<dbReference type="SUPFAM" id="SSF102588">
    <property type="entry name" value="LmbE-like"/>
    <property type="match status" value="1"/>
</dbReference>
<proteinExistence type="predicted"/>
<reference evidence="1 2" key="1">
    <citation type="submission" date="2014-12" db="EMBL/GenBank/DDBJ databases">
        <title>Draft genome sequence of Terrisporobacter sp. 08-306576, isolated from the blood culture of a bacteremia patient.</title>
        <authorList>
            <person name="Lund L.C."/>
            <person name="Sydenham T.V."/>
            <person name="Hogh S.V."/>
            <person name="Skov M.N."/>
            <person name="Kemp M."/>
            <person name="Justesen U.S."/>
        </authorList>
    </citation>
    <scope>NUCLEOTIDE SEQUENCE [LARGE SCALE GENOMIC DNA]</scope>
    <source>
        <strain evidence="1 2">08-306576</strain>
    </source>
</reference>
<evidence type="ECO:0000313" key="1">
    <source>
        <dbReference type="EMBL" id="KHS58509.1"/>
    </source>
</evidence>
<keyword evidence="2" id="KW-1185">Reference proteome</keyword>
<protein>
    <recommendedName>
        <fullName evidence="3">GlcNAc-PI de-N-acetylase</fullName>
    </recommendedName>
</protein>
<accession>A0A0B3W051</accession>
<dbReference type="InterPro" id="IPR024078">
    <property type="entry name" value="LmbE-like_dom_sf"/>
</dbReference>
<gene>
    <name evidence="1" type="ORF">QX51_02560</name>
</gene>
<dbReference type="EMBL" id="JWHR01000031">
    <property type="protein sequence ID" value="KHS58509.1"/>
    <property type="molecule type" value="Genomic_DNA"/>
</dbReference>
<evidence type="ECO:0000313" key="2">
    <source>
        <dbReference type="Proteomes" id="UP000031189"/>
    </source>
</evidence>
<dbReference type="Gene3D" id="3.40.50.10320">
    <property type="entry name" value="LmbE-like"/>
    <property type="match status" value="1"/>
</dbReference>
<comment type="caution">
    <text evidence="1">The sequence shown here is derived from an EMBL/GenBank/DDBJ whole genome shotgun (WGS) entry which is preliminary data.</text>
</comment>
<dbReference type="RefSeq" id="WP_039678343.1">
    <property type="nucleotide sequence ID" value="NZ_JAWGXO010000010.1"/>
</dbReference>
<organism evidence="1 2">
    <name type="scientific">Terrisporobacter othiniensis</name>
    <dbReference type="NCBI Taxonomy" id="1577792"/>
    <lineage>
        <taxon>Bacteria</taxon>
        <taxon>Bacillati</taxon>
        <taxon>Bacillota</taxon>
        <taxon>Clostridia</taxon>
        <taxon>Peptostreptococcales</taxon>
        <taxon>Peptostreptococcaceae</taxon>
        <taxon>Terrisporobacter</taxon>
    </lineage>
</organism>
<name>A0A0B3W051_9FIRM</name>